<keyword evidence="9" id="KW-1185">Reference proteome</keyword>
<name>A0A9W6GM06_9FUSO</name>
<dbReference type="GO" id="GO:0006826">
    <property type="term" value="P:iron ion transport"/>
    <property type="evidence" value="ECO:0007669"/>
    <property type="project" value="UniProtKB-KW"/>
</dbReference>
<organism evidence="8 9">
    <name type="scientific">Propionigenium maris DSM 9537</name>
    <dbReference type="NCBI Taxonomy" id="1123000"/>
    <lineage>
        <taxon>Bacteria</taxon>
        <taxon>Fusobacteriati</taxon>
        <taxon>Fusobacteriota</taxon>
        <taxon>Fusobacteriia</taxon>
        <taxon>Fusobacteriales</taxon>
        <taxon>Fusobacteriaceae</taxon>
        <taxon>Propionigenium</taxon>
    </lineage>
</organism>
<evidence type="ECO:0000256" key="3">
    <source>
        <dbReference type="ARBA" id="ARBA00022496"/>
    </source>
</evidence>
<keyword evidence="4" id="KW-0479">Metal-binding</keyword>
<keyword evidence="7" id="KW-0406">Ion transport</keyword>
<sequence length="345" mass="37789">MKKLTKFLSLIVTLSLLVAGCGREEDKVPHKSNEVTVYSPLFPDAINSVTKGFTEETGIKVNLVVAGTGELLKKIQAESANPLGDLIFGGGAESLNSYKEYFEPYKTKNNHKIDPQFRDTEDRWFGFALLPMVMIYNTDLVTEEEAPTSWRDLTDPKWRGRIAMASPVKSGSAYTITATLLTAFGKDNEEGFDFIKEFVANLDGKVLGGSSAVPKGVVDGEYAIGLTLESSAIKYKNAGGHIGIVYPSEGTSVVPDGAALIKGAVNEENAKLFLDYITSEEVQSTLATKFNIRGVRDDVALPKGLGPISEIKLLDYDFDWASQSKERIVKRWKDIVSGREQDNTI</sequence>
<dbReference type="GO" id="GO:0046872">
    <property type="term" value="F:metal ion binding"/>
    <property type="evidence" value="ECO:0007669"/>
    <property type="project" value="UniProtKB-KW"/>
</dbReference>
<dbReference type="PIRSF" id="PIRSF002825">
    <property type="entry name" value="CfbpA"/>
    <property type="match status" value="1"/>
</dbReference>
<evidence type="ECO:0000256" key="1">
    <source>
        <dbReference type="ARBA" id="ARBA00008520"/>
    </source>
</evidence>
<protein>
    <submittedName>
        <fullName evidence="8">Iron(III)-binding protein</fullName>
    </submittedName>
</protein>
<keyword evidence="6" id="KW-0408">Iron</keyword>
<dbReference type="GO" id="GO:0030976">
    <property type="term" value="F:thiamine pyrophosphate binding"/>
    <property type="evidence" value="ECO:0007669"/>
    <property type="project" value="TreeGrafter"/>
</dbReference>
<comment type="caution">
    <text evidence="8">The sequence shown here is derived from an EMBL/GenBank/DDBJ whole genome shotgun (WGS) entry which is preliminary data.</text>
</comment>
<proteinExistence type="inferred from homology"/>
<dbReference type="PROSITE" id="PS01037">
    <property type="entry name" value="SBP_BACTERIAL_1"/>
    <property type="match status" value="1"/>
</dbReference>
<evidence type="ECO:0000256" key="5">
    <source>
        <dbReference type="ARBA" id="ARBA00022729"/>
    </source>
</evidence>
<evidence type="ECO:0000256" key="7">
    <source>
        <dbReference type="ARBA" id="ARBA00023065"/>
    </source>
</evidence>
<dbReference type="PROSITE" id="PS51257">
    <property type="entry name" value="PROKAR_LIPOPROTEIN"/>
    <property type="match status" value="1"/>
</dbReference>
<evidence type="ECO:0000256" key="4">
    <source>
        <dbReference type="ARBA" id="ARBA00022723"/>
    </source>
</evidence>
<dbReference type="GO" id="GO:0015888">
    <property type="term" value="P:thiamine transport"/>
    <property type="evidence" value="ECO:0007669"/>
    <property type="project" value="TreeGrafter"/>
</dbReference>
<evidence type="ECO:0000256" key="6">
    <source>
        <dbReference type="ARBA" id="ARBA00023004"/>
    </source>
</evidence>
<dbReference type="GO" id="GO:0030975">
    <property type="term" value="F:thiamine binding"/>
    <property type="evidence" value="ECO:0007669"/>
    <property type="project" value="TreeGrafter"/>
</dbReference>
<evidence type="ECO:0000313" key="8">
    <source>
        <dbReference type="EMBL" id="GLI56276.1"/>
    </source>
</evidence>
<dbReference type="CDD" id="cd13546">
    <property type="entry name" value="PBP2_BitB"/>
    <property type="match status" value="1"/>
</dbReference>
<keyword evidence="2" id="KW-0813">Transport</keyword>
<accession>A0A9W6GM06</accession>
<dbReference type="PANTHER" id="PTHR30006">
    <property type="entry name" value="THIAMINE-BINDING PERIPLASMIC PROTEIN-RELATED"/>
    <property type="match status" value="1"/>
</dbReference>
<comment type="similarity">
    <text evidence="1">Belongs to the bacterial solute-binding protein 1 family.</text>
</comment>
<dbReference type="InterPro" id="IPR026045">
    <property type="entry name" value="Ferric-bd"/>
</dbReference>
<dbReference type="SUPFAM" id="SSF53850">
    <property type="entry name" value="Periplasmic binding protein-like II"/>
    <property type="match status" value="1"/>
</dbReference>
<dbReference type="PANTHER" id="PTHR30006:SF2">
    <property type="entry name" value="ABC TRANSPORTER SUBSTRATE-BINDING PROTEIN"/>
    <property type="match status" value="1"/>
</dbReference>
<dbReference type="AlphaFoldDB" id="A0A9W6GM06"/>
<dbReference type="Proteomes" id="UP001144471">
    <property type="component" value="Unassembled WGS sequence"/>
</dbReference>
<reference evidence="8" key="1">
    <citation type="submission" date="2022-12" db="EMBL/GenBank/DDBJ databases">
        <title>Reference genome sequencing for broad-spectrum identification of bacterial and archaeal isolates by mass spectrometry.</title>
        <authorList>
            <person name="Sekiguchi Y."/>
            <person name="Tourlousse D.M."/>
        </authorList>
    </citation>
    <scope>NUCLEOTIDE SEQUENCE</scope>
    <source>
        <strain evidence="8">10succ1</strain>
    </source>
</reference>
<dbReference type="EMBL" id="BSDY01000007">
    <property type="protein sequence ID" value="GLI56276.1"/>
    <property type="molecule type" value="Genomic_DNA"/>
</dbReference>
<keyword evidence="3" id="KW-0410">Iron transport</keyword>
<dbReference type="Gene3D" id="3.40.190.10">
    <property type="entry name" value="Periplasmic binding protein-like II"/>
    <property type="match status" value="2"/>
</dbReference>
<dbReference type="InterPro" id="IPR006061">
    <property type="entry name" value="SBP_1_CS"/>
</dbReference>
<dbReference type="GO" id="GO:0030288">
    <property type="term" value="C:outer membrane-bounded periplasmic space"/>
    <property type="evidence" value="ECO:0007669"/>
    <property type="project" value="TreeGrafter"/>
</dbReference>
<evidence type="ECO:0000313" key="9">
    <source>
        <dbReference type="Proteomes" id="UP001144471"/>
    </source>
</evidence>
<dbReference type="GO" id="GO:0055085">
    <property type="term" value="P:transmembrane transport"/>
    <property type="evidence" value="ECO:0007669"/>
    <property type="project" value="InterPro"/>
</dbReference>
<keyword evidence="5" id="KW-0732">Signal</keyword>
<evidence type="ECO:0000256" key="2">
    <source>
        <dbReference type="ARBA" id="ARBA00022448"/>
    </source>
</evidence>
<gene>
    <name evidence="8" type="ORF">PM10SUCC1_17900</name>
</gene>
<dbReference type="RefSeq" id="WP_281835318.1">
    <property type="nucleotide sequence ID" value="NZ_BSDY01000007.1"/>
</dbReference>
<dbReference type="Pfam" id="PF13343">
    <property type="entry name" value="SBP_bac_6"/>
    <property type="match status" value="1"/>
</dbReference>